<dbReference type="RefSeq" id="WP_045670249.1">
    <property type="nucleotide sequence ID" value="NZ_CP011058.1"/>
</dbReference>
<evidence type="ECO:0000259" key="1">
    <source>
        <dbReference type="PROSITE" id="PS51819"/>
    </source>
</evidence>
<dbReference type="CDD" id="cd06587">
    <property type="entry name" value="VOC"/>
    <property type="match status" value="1"/>
</dbReference>
<dbReference type="STRING" id="1126833.VN24_09740"/>
<dbReference type="OrthoDB" id="291991at2"/>
<dbReference type="AlphaFoldDB" id="A0A0D5NHS1"/>
<dbReference type="Pfam" id="PF00903">
    <property type="entry name" value="Glyoxalase"/>
    <property type="match status" value="1"/>
</dbReference>
<reference evidence="2 3" key="1">
    <citation type="journal article" date="2015" name="J. Biotechnol.">
        <title>Complete genome sequence of Paenibacillus beijingensis 7188(T) (=DSM 24997(T)), a novel rhizobacterium from jujube garden soil.</title>
        <authorList>
            <person name="Kwak Y."/>
            <person name="Shin J.H."/>
        </authorList>
    </citation>
    <scope>NUCLEOTIDE SEQUENCE [LARGE SCALE GENOMIC DNA]</scope>
    <source>
        <strain evidence="2 3">DSM 24997</strain>
    </source>
</reference>
<dbReference type="Gene3D" id="3.10.180.10">
    <property type="entry name" value="2,3-Dihydroxybiphenyl 1,2-Dioxygenase, domain 1"/>
    <property type="match status" value="1"/>
</dbReference>
<reference evidence="3" key="2">
    <citation type="submission" date="2015-03" db="EMBL/GenBank/DDBJ databases">
        <title>Genome sequence of Paenibacillus beijingensis strain DSM 24997T.</title>
        <authorList>
            <person name="Kwak Y."/>
            <person name="Shin J.-H."/>
        </authorList>
    </citation>
    <scope>NUCLEOTIDE SEQUENCE [LARGE SCALE GENOMIC DNA]</scope>
    <source>
        <strain evidence="3">DSM 24997</strain>
    </source>
</reference>
<organism evidence="2 3">
    <name type="scientific">Paenibacillus beijingensis</name>
    <dbReference type="NCBI Taxonomy" id="1126833"/>
    <lineage>
        <taxon>Bacteria</taxon>
        <taxon>Bacillati</taxon>
        <taxon>Bacillota</taxon>
        <taxon>Bacilli</taxon>
        <taxon>Bacillales</taxon>
        <taxon>Paenibacillaceae</taxon>
        <taxon>Paenibacillus</taxon>
    </lineage>
</organism>
<dbReference type="HOGENOM" id="CLU_046006_14_1_9"/>
<name>A0A0D5NHS1_9BACL</name>
<dbReference type="InterPro" id="IPR037523">
    <property type="entry name" value="VOC_core"/>
</dbReference>
<evidence type="ECO:0000313" key="3">
    <source>
        <dbReference type="Proteomes" id="UP000032633"/>
    </source>
</evidence>
<dbReference type="KEGG" id="pbj:VN24_09740"/>
<keyword evidence="3" id="KW-1185">Reference proteome</keyword>
<sequence>MTEKKSIDVQQQQAVRKPMLKRVLCNYLPVSNWQQAADWFEEMFGLTVRKREPDGVILVLGDGQWLFLLETTEKRTANFSTHQWDGENYEMFSLTFEVEDIVELHKRLREKGVEVEPLTDLGSCGLQFKFKDPDGNKFNVWQDPASA</sequence>
<feature type="domain" description="VOC" evidence="1">
    <location>
        <begin position="22"/>
        <end position="143"/>
    </location>
</feature>
<dbReference type="PATRIC" id="fig|1126833.4.peg.2152"/>
<dbReference type="InterPro" id="IPR029068">
    <property type="entry name" value="Glyas_Bleomycin-R_OHBP_Dase"/>
</dbReference>
<gene>
    <name evidence="2" type="ORF">VN24_09740</name>
</gene>
<protein>
    <submittedName>
        <fullName evidence="2">Glyoxalase</fullName>
    </submittedName>
</protein>
<dbReference type="SUPFAM" id="SSF54593">
    <property type="entry name" value="Glyoxalase/Bleomycin resistance protein/Dihydroxybiphenyl dioxygenase"/>
    <property type="match status" value="1"/>
</dbReference>
<evidence type="ECO:0000313" key="2">
    <source>
        <dbReference type="EMBL" id="AJY74816.1"/>
    </source>
</evidence>
<accession>A0A0D5NHS1</accession>
<dbReference type="Proteomes" id="UP000032633">
    <property type="component" value="Chromosome"/>
</dbReference>
<proteinExistence type="predicted"/>
<dbReference type="EMBL" id="CP011058">
    <property type="protein sequence ID" value="AJY74816.1"/>
    <property type="molecule type" value="Genomic_DNA"/>
</dbReference>
<dbReference type="InterPro" id="IPR004360">
    <property type="entry name" value="Glyas_Fos-R_dOase_dom"/>
</dbReference>
<dbReference type="PROSITE" id="PS51819">
    <property type="entry name" value="VOC"/>
    <property type="match status" value="1"/>
</dbReference>